<accession>A0ABS0L672</accession>
<evidence type="ECO:0000313" key="1">
    <source>
        <dbReference type="EMBL" id="MBG8555654.1"/>
    </source>
</evidence>
<keyword evidence="2" id="KW-1185">Reference proteome</keyword>
<dbReference type="EMBL" id="JADWYK010000015">
    <property type="protein sequence ID" value="MBG8555654.1"/>
    <property type="molecule type" value="Genomic_DNA"/>
</dbReference>
<dbReference type="RefSeq" id="WP_196956676.1">
    <property type="nucleotide sequence ID" value="NZ_JADWYK010000015.1"/>
</dbReference>
<proteinExistence type="predicted"/>
<dbReference type="Proteomes" id="UP000601099">
    <property type="component" value="Unassembled WGS sequence"/>
</dbReference>
<protein>
    <submittedName>
        <fullName evidence="1">Uncharacterized protein</fullName>
    </submittedName>
</protein>
<name>A0ABS0L672_9BACT</name>
<evidence type="ECO:0000313" key="2">
    <source>
        <dbReference type="Proteomes" id="UP000601099"/>
    </source>
</evidence>
<reference evidence="1 2" key="1">
    <citation type="submission" date="2020-11" db="EMBL/GenBank/DDBJ databases">
        <title>Hymenobacter sp.</title>
        <authorList>
            <person name="Kim M.K."/>
        </authorList>
    </citation>
    <scope>NUCLEOTIDE SEQUENCE [LARGE SCALE GENOMIC DNA]</scope>
    <source>
        <strain evidence="1 2">BT594</strain>
    </source>
</reference>
<gene>
    <name evidence="1" type="ORF">I5L79_19070</name>
</gene>
<comment type="caution">
    <text evidence="1">The sequence shown here is derived from an EMBL/GenBank/DDBJ whole genome shotgun (WGS) entry which is preliminary data.</text>
</comment>
<sequence length="82" mass="9468">MDLDAFKELHQTQQQHCLAQAGHHLADRAEQGCRLQLFALAGFYAEVWRLVGEERVLFINPFQNPAQLQPWLEAVQLPLDWA</sequence>
<organism evidence="1 2">
    <name type="scientific">Hymenobacter guriensis</name>
    <dbReference type="NCBI Taxonomy" id="2793065"/>
    <lineage>
        <taxon>Bacteria</taxon>
        <taxon>Pseudomonadati</taxon>
        <taxon>Bacteroidota</taxon>
        <taxon>Cytophagia</taxon>
        <taxon>Cytophagales</taxon>
        <taxon>Hymenobacteraceae</taxon>
        <taxon>Hymenobacter</taxon>
    </lineage>
</organism>